<keyword evidence="4" id="KW-1185">Reference proteome</keyword>
<organism evidence="3 4">
    <name type="scientific">Thiomicrorhabdus immobilis</name>
    <dbReference type="NCBI Taxonomy" id="2791037"/>
    <lineage>
        <taxon>Bacteria</taxon>
        <taxon>Pseudomonadati</taxon>
        <taxon>Pseudomonadota</taxon>
        <taxon>Gammaproteobacteria</taxon>
        <taxon>Thiotrichales</taxon>
        <taxon>Piscirickettsiaceae</taxon>
        <taxon>Thiomicrorhabdus</taxon>
    </lineage>
</organism>
<dbReference type="InterPro" id="IPR052340">
    <property type="entry name" value="RNase_Y/CdgJ"/>
</dbReference>
<evidence type="ECO:0008006" key="5">
    <source>
        <dbReference type="Google" id="ProtNLM"/>
    </source>
</evidence>
<reference evidence="3" key="1">
    <citation type="journal article" date="2022" name="Arch. Microbiol.">
        <title>Thiomicrorhabdus immobilis sp. nov., a mesophilic sulfur-oxidizing bacterium isolated from sediment of a brackish lake in northern Japan.</title>
        <authorList>
            <person name="Kojima H."/>
            <person name="Mochizuki J."/>
            <person name="Kanda M."/>
            <person name="Watanabe T."/>
            <person name="Fukui M."/>
        </authorList>
    </citation>
    <scope>NUCLEOTIDE SEQUENCE</scope>
    <source>
        <strain evidence="3">Am19</strain>
    </source>
</reference>
<evidence type="ECO:0000259" key="2">
    <source>
        <dbReference type="PROSITE" id="PS51833"/>
    </source>
</evidence>
<dbReference type="Proteomes" id="UP001054820">
    <property type="component" value="Chromosome"/>
</dbReference>
<dbReference type="SUPFAM" id="SSF109604">
    <property type="entry name" value="HD-domain/PDEase-like"/>
    <property type="match status" value="1"/>
</dbReference>
<dbReference type="PANTHER" id="PTHR33525">
    <property type="match status" value="1"/>
</dbReference>
<evidence type="ECO:0000259" key="1">
    <source>
        <dbReference type="PROSITE" id="PS50883"/>
    </source>
</evidence>
<dbReference type="SUPFAM" id="SSF141868">
    <property type="entry name" value="EAL domain-like"/>
    <property type="match status" value="1"/>
</dbReference>
<dbReference type="PROSITE" id="PS50883">
    <property type="entry name" value="EAL"/>
    <property type="match status" value="1"/>
</dbReference>
<feature type="domain" description="HDOD" evidence="2">
    <location>
        <begin position="197"/>
        <end position="383"/>
    </location>
</feature>
<protein>
    <recommendedName>
        <fullName evidence="5">Diguanylate phosphodiesterase</fullName>
    </recommendedName>
</protein>
<proteinExistence type="predicted"/>
<evidence type="ECO:0000313" key="4">
    <source>
        <dbReference type="Proteomes" id="UP001054820"/>
    </source>
</evidence>
<accession>A0ABN6CYH8</accession>
<dbReference type="EMBL" id="AP024202">
    <property type="protein sequence ID" value="BCN94162.1"/>
    <property type="molecule type" value="Genomic_DNA"/>
</dbReference>
<feature type="domain" description="EAL" evidence="1">
    <location>
        <begin position="1"/>
        <end position="203"/>
    </location>
</feature>
<dbReference type="PROSITE" id="PS51833">
    <property type="entry name" value="HDOD"/>
    <property type="match status" value="1"/>
</dbReference>
<dbReference type="RefSeq" id="WP_237261634.1">
    <property type="nucleotide sequence ID" value="NZ_AP024202.1"/>
</dbReference>
<evidence type="ECO:0000313" key="3">
    <source>
        <dbReference type="EMBL" id="BCN94162.1"/>
    </source>
</evidence>
<sequence length="399" mass="44793">MSDVFIGRQPILDRDMHVFAYELQFHQGLNPNQQTLEATIELIKKTEEEIGFRSIVGEHNVLLSLPKELISKEHLSNFDNYKQLVLEIPNNVTKDVEVLRSLKELKAEGAGVALHDFIDDDSSIKLATICDYVKIDTEAHTEMQMKKMLESLHAKGVKVIAEKVETEEMFNYLKKLGFDYFQGYFFTNPIVINGQKLTGNKLTLLQLLSKVNDPNTDFQELSNIISQDVALSHKLLVAINNPAAMIPIRVESVADALKYMGLKRLKFWVNMLMLSSMEEVPQELLTTSLMRAKFCELLADASGHHNDKDAFFLVGLFSTLGAFFRTPIEEIVAEMPLADELNDALVNKVGVKGEALKVLMNIEQANNTLRSLHFDGLGMGQIGNSFMAANAWAQQVISS</sequence>
<dbReference type="InterPro" id="IPR013976">
    <property type="entry name" value="HDOD"/>
</dbReference>
<dbReference type="Gene3D" id="1.10.3210.10">
    <property type="entry name" value="Hypothetical protein af1432"/>
    <property type="match status" value="1"/>
</dbReference>
<dbReference type="PIRSF" id="PIRSF003180">
    <property type="entry name" value="DiGMPpdiest_YuxH"/>
    <property type="match status" value="1"/>
</dbReference>
<dbReference type="Pfam" id="PF00563">
    <property type="entry name" value="EAL"/>
    <property type="match status" value="1"/>
</dbReference>
<dbReference type="InterPro" id="IPR035919">
    <property type="entry name" value="EAL_sf"/>
</dbReference>
<dbReference type="SMART" id="SM00052">
    <property type="entry name" value="EAL"/>
    <property type="match status" value="1"/>
</dbReference>
<dbReference type="InterPro" id="IPR014408">
    <property type="entry name" value="dGMP_Pdiesterase_EAL/HD-GYP"/>
</dbReference>
<dbReference type="Gene3D" id="3.20.20.450">
    <property type="entry name" value="EAL domain"/>
    <property type="match status" value="1"/>
</dbReference>
<gene>
    <name evidence="3" type="ORF">THMIRHAM_19470</name>
</gene>
<dbReference type="Pfam" id="PF08668">
    <property type="entry name" value="HDOD"/>
    <property type="match status" value="1"/>
</dbReference>
<dbReference type="PANTHER" id="PTHR33525:SF4">
    <property type="entry name" value="CYCLIC DI-GMP PHOSPHODIESTERASE CDGJ"/>
    <property type="match status" value="1"/>
</dbReference>
<name>A0ABN6CYH8_9GAMM</name>
<dbReference type="InterPro" id="IPR001633">
    <property type="entry name" value="EAL_dom"/>
</dbReference>